<sequence length="223" mass="24795">MASSNTGIDWDAAIEQLIEEEIAELEWTWAHEPWANEPTDSSGQVSDPPAAHARPLSPIPEEQRSAGPSSSRRAQACGSFSRGRTTAFHSHWEDLFEIGGGFEAKYQALLKWPSGGTSVDEHHLPCARYICTALPPCVEQSPQEMQEISNTDTVKGVFQERKYEESGNYELSIILMVESTTPIRKPNPPIQFHPLRTRLSHQETGWGLPKNLEDKTDSAGREG</sequence>
<proteinExistence type="predicted"/>
<evidence type="ECO:0000256" key="1">
    <source>
        <dbReference type="SAM" id="MobiDB-lite"/>
    </source>
</evidence>
<dbReference type="EMBL" id="KZ805437">
    <property type="protein sequence ID" value="PVH97384.1"/>
    <property type="molecule type" value="Genomic_DNA"/>
</dbReference>
<dbReference type="AlphaFoldDB" id="A0A2V1DJS7"/>
<protein>
    <submittedName>
        <fullName evidence="2">Uncharacterized protein</fullName>
    </submittedName>
</protein>
<accession>A0A2V1DJS7</accession>
<keyword evidence="3" id="KW-1185">Reference proteome</keyword>
<reference evidence="2 3" key="1">
    <citation type="journal article" date="2018" name="Sci. Rep.">
        <title>Comparative genomics provides insights into the lifestyle and reveals functional heterogeneity of dark septate endophytic fungi.</title>
        <authorList>
            <person name="Knapp D.G."/>
            <person name="Nemeth J.B."/>
            <person name="Barry K."/>
            <person name="Hainaut M."/>
            <person name="Henrissat B."/>
            <person name="Johnson J."/>
            <person name="Kuo A."/>
            <person name="Lim J.H.P."/>
            <person name="Lipzen A."/>
            <person name="Nolan M."/>
            <person name="Ohm R.A."/>
            <person name="Tamas L."/>
            <person name="Grigoriev I.V."/>
            <person name="Spatafora J.W."/>
            <person name="Nagy L.G."/>
            <person name="Kovacs G.M."/>
        </authorList>
    </citation>
    <scope>NUCLEOTIDE SEQUENCE [LARGE SCALE GENOMIC DNA]</scope>
    <source>
        <strain evidence="2 3">DSE2036</strain>
    </source>
</reference>
<organism evidence="2 3">
    <name type="scientific">Periconia macrospinosa</name>
    <dbReference type="NCBI Taxonomy" id="97972"/>
    <lineage>
        <taxon>Eukaryota</taxon>
        <taxon>Fungi</taxon>
        <taxon>Dikarya</taxon>
        <taxon>Ascomycota</taxon>
        <taxon>Pezizomycotina</taxon>
        <taxon>Dothideomycetes</taxon>
        <taxon>Pleosporomycetidae</taxon>
        <taxon>Pleosporales</taxon>
        <taxon>Massarineae</taxon>
        <taxon>Periconiaceae</taxon>
        <taxon>Periconia</taxon>
    </lineage>
</organism>
<feature type="compositionally biased region" description="Basic and acidic residues" evidence="1">
    <location>
        <begin position="211"/>
        <end position="223"/>
    </location>
</feature>
<evidence type="ECO:0000313" key="2">
    <source>
        <dbReference type="EMBL" id="PVH97384.1"/>
    </source>
</evidence>
<feature type="region of interest" description="Disordered" evidence="1">
    <location>
        <begin position="203"/>
        <end position="223"/>
    </location>
</feature>
<feature type="region of interest" description="Disordered" evidence="1">
    <location>
        <begin position="28"/>
        <end position="77"/>
    </location>
</feature>
<dbReference type="Proteomes" id="UP000244855">
    <property type="component" value="Unassembled WGS sequence"/>
</dbReference>
<name>A0A2V1DJS7_9PLEO</name>
<evidence type="ECO:0000313" key="3">
    <source>
        <dbReference type="Proteomes" id="UP000244855"/>
    </source>
</evidence>
<gene>
    <name evidence="2" type="ORF">DM02DRAFT_658322</name>
</gene>